<comment type="catalytic activity">
    <reaction evidence="7">
        <text>1D-myo-inositol 1,3,4,6-tetrakisphosphate + ATP = 1D-myo-inositol 1,3,4,5,6-pentakisphosphate + ADP + H(+)</text>
        <dbReference type="Rhea" id="RHEA:12717"/>
        <dbReference type="ChEBI" id="CHEBI:15378"/>
        <dbReference type="ChEBI" id="CHEBI:30616"/>
        <dbReference type="ChEBI" id="CHEBI:57660"/>
        <dbReference type="ChEBI" id="CHEBI:57733"/>
        <dbReference type="ChEBI" id="CHEBI:456216"/>
        <dbReference type="EC" id="2.7.1.140"/>
    </reaction>
</comment>
<protein>
    <recommendedName>
        <fullName evidence="8">Kinase</fullName>
        <ecNumber evidence="8">2.7.-.-</ecNumber>
    </recommendedName>
</protein>
<proteinExistence type="inferred from homology"/>
<dbReference type="EMBL" id="KB203566">
    <property type="protein sequence ID" value="ESO84251.1"/>
    <property type="molecule type" value="Genomic_DNA"/>
</dbReference>
<dbReference type="InterPro" id="IPR038286">
    <property type="entry name" value="IPK_sf"/>
</dbReference>
<evidence type="ECO:0000256" key="4">
    <source>
        <dbReference type="ARBA" id="ARBA00022777"/>
    </source>
</evidence>
<sequence length="264" mass="30834">MDRINSEPLRTQVAGRHGDKTNEVLDIGDGYILKPAQSRERGTREINFYQTVFNIENETEDLLTLRSFIPVFYDSLIKDDVTYMKLENITWKMKQACVMDIKIGAITWDPDAPADKIERERKKFPPSQEIGFRLAGFMIFNEETNSTEHYAQSYCLHFTKESLLHQGFGKFFHPVTAKQDVIKITLSKLYSIEKWFLNQKRFQFISSSILLVYDNHIDSETESSRKCDVRMIDFTHVHPTDSTDTNYVHGLQMLIKYLTQLVQL</sequence>
<dbReference type="HOGENOM" id="CLU_042569_1_1_1"/>
<dbReference type="EC" id="2.7.-.-" evidence="8"/>
<dbReference type="GO" id="GO:0032958">
    <property type="term" value="P:inositol phosphate biosynthetic process"/>
    <property type="evidence" value="ECO:0007669"/>
    <property type="project" value="InterPro"/>
</dbReference>
<evidence type="ECO:0000256" key="2">
    <source>
        <dbReference type="ARBA" id="ARBA00022679"/>
    </source>
</evidence>
<dbReference type="SUPFAM" id="SSF56104">
    <property type="entry name" value="SAICAR synthase-like"/>
    <property type="match status" value="1"/>
</dbReference>
<evidence type="ECO:0000256" key="7">
    <source>
        <dbReference type="ARBA" id="ARBA00036525"/>
    </source>
</evidence>
<reference evidence="9 10" key="1">
    <citation type="journal article" date="2013" name="Nature">
        <title>Insights into bilaterian evolution from three spiralian genomes.</title>
        <authorList>
            <person name="Simakov O."/>
            <person name="Marletaz F."/>
            <person name="Cho S.J."/>
            <person name="Edsinger-Gonzales E."/>
            <person name="Havlak P."/>
            <person name="Hellsten U."/>
            <person name="Kuo D.H."/>
            <person name="Larsson T."/>
            <person name="Lv J."/>
            <person name="Arendt D."/>
            <person name="Savage R."/>
            <person name="Osoegawa K."/>
            <person name="de Jong P."/>
            <person name="Grimwood J."/>
            <person name="Chapman J.A."/>
            <person name="Shapiro H."/>
            <person name="Aerts A."/>
            <person name="Otillar R.P."/>
            <person name="Terry A.Y."/>
            <person name="Boore J.L."/>
            <person name="Grigoriev I.V."/>
            <person name="Lindberg D.R."/>
            <person name="Seaver E.C."/>
            <person name="Weisblat D.A."/>
            <person name="Putnam N.H."/>
            <person name="Rokhsar D.S."/>
        </authorList>
    </citation>
    <scope>NUCLEOTIDE SEQUENCE [LARGE SCALE GENOMIC DNA]</scope>
</reference>
<keyword evidence="10" id="KW-1185">Reference proteome</keyword>
<keyword evidence="2 8" id="KW-0808">Transferase</keyword>
<name>V3ZTK7_LOTGI</name>
<dbReference type="PANTHER" id="PTHR12400:SF51">
    <property type="entry name" value="INOSITOL POLYPHOSPHATE MULTIKINASE"/>
    <property type="match status" value="1"/>
</dbReference>
<comment type="similarity">
    <text evidence="1 8">Belongs to the inositol phosphokinase (IPK) family.</text>
</comment>
<keyword evidence="3" id="KW-0547">Nucleotide-binding</keyword>
<keyword evidence="5" id="KW-0067">ATP-binding</keyword>
<evidence type="ECO:0000313" key="10">
    <source>
        <dbReference type="Proteomes" id="UP000030746"/>
    </source>
</evidence>
<evidence type="ECO:0000256" key="6">
    <source>
        <dbReference type="ARBA" id="ARBA00036164"/>
    </source>
</evidence>
<dbReference type="GO" id="GO:0005524">
    <property type="term" value="F:ATP binding"/>
    <property type="evidence" value="ECO:0007669"/>
    <property type="project" value="UniProtKB-KW"/>
</dbReference>
<dbReference type="CTD" id="20244596"/>
<evidence type="ECO:0000256" key="8">
    <source>
        <dbReference type="RuleBase" id="RU363090"/>
    </source>
</evidence>
<dbReference type="AlphaFoldDB" id="V3ZTK7"/>
<dbReference type="GO" id="GO:0047326">
    <property type="term" value="F:inositol-1,3,4,6-tetrakisphosphate 5-kinase activity"/>
    <property type="evidence" value="ECO:0007669"/>
    <property type="project" value="RHEA"/>
</dbReference>
<dbReference type="Proteomes" id="UP000030746">
    <property type="component" value="Unassembled WGS sequence"/>
</dbReference>
<dbReference type="Gene3D" id="3.30.470.160">
    <property type="entry name" value="Inositol polyphosphate kinase"/>
    <property type="match status" value="1"/>
</dbReference>
<dbReference type="GO" id="GO:0005737">
    <property type="term" value="C:cytoplasm"/>
    <property type="evidence" value="ECO:0007669"/>
    <property type="project" value="TreeGrafter"/>
</dbReference>
<dbReference type="GO" id="GO:0005634">
    <property type="term" value="C:nucleus"/>
    <property type="evidence" value="ECO:0007669"/>
    <property type="project" value="TreeGrafter"/>
</dbReference>
<dbReference type="OMA" id="DCAFAAT"/>
<dbReference type="KEGG" id="lgi:LOTGIDRAFT_184350"/>
<dbReference type="RefSeq" id="XP_009065369.1">
    <property type="nucleotide sequence ID" value="XM_009067121.1"/>
</dbReference>
<dbReference type="InterPro" id="IPR005522">
    <property type="entry name" value="IPK"/>
</dbReference>
<keyword evidence="4 8" id="KW-0418">Kinase</keyword>
<dbReference type="OrthoDB" id="338650at2759"/>
<evidence type="ECO:0000313" key="9">
    <source>
        <dbReference type="EMBL" id="ESO84251.1"/>
    </source>
</evidence>
<dbReference type="STRING" id="225164.V3ZTK7"/>
<dbReference type="Pfam" id="PF03770">
    <property type="entry name" value="IPK"/>
    <property type="match status" value="1"/>
</dbReference>
<organism evidence="9 10">
    <name type="scientific">Lottia gigantea</name>
    <name type="common">Giant owl limpet</name>
    <dbReference type="NCBI Taxonomy" id="225164"/>
    <lineage>
        <taxon>Eukaryota</taxon>
        <taxon>Metazoa</taxon>
        <taxon>Spiralia</taxon>
        <taxon>Lophotrochozoa</taxon>
        <taxon>Mollusca</taxon>
        <taxon>Gastropoda</taxon>
        <taxon>Patellogastropoda</taxon>
        <taxon>Lottioidea</taxon>
        <taxon>Lottiidae</taxon>
        <taxon>Lottia</taxon>
    </lineage>
</organism>
<gene>
    <name evidence="9" type="ORF">LOTGIDRAFT_184350</name>
</gene>
<dbReference type="GO" id="GO:0008440">
    <property type="term" value="F:inositol-1,4,5-trisphosphate 3-kinase activity"/>
    <property type="evidence" value="ECO:0007669"/>
    <property type="project" value="TreeGrafter"/>
</dbReference>
<evidence type="ECO:0000256" key="3">
    <source>
        <dbReference type="ARBA" id="ARBA00022741"/>
    </source>
</evidence>
<evidence type="ECO:0000256" key="5">
    <source>
        <dbReference type="ARBA" id="ARBA00022840"/>
    </source>
</evidence>
<evidence type="ECO:0000256" key="1">
    <source>
        <dbReference type="ARBA" id="ARBA00007374"/>
    </source>
</evidence>
<dbReference type="GeneID" id="20244596"/>
<dbReference type="PANTHER" id="PTHR12400">
    <property type="entry name" value="INOSITOL POLYPHOSPHATE KINASE"/>
    <property type="match status" value="1"/>
</dbReference>
<comment type="catalytic activity">
    <reaction evidence="6">
        <text>1D-myo-inositol 1,4,5-trisphosphate + 2 ATP = 1D-myo-inositol 1,3,4,5,6-pentakisphosphate + 2 ADP + 2 H(+)</text>
        <dbReference type="Rhea" id="RHEA:32359"/>
        <dbReference type="ChEBI" id="CHEBI:15378"/>
        <dbReference type="ChEBI" id="CHEBI:30616"/>
        <dbReference type="ChEBI" id="CHEBI:57733"/>
        <dbReference type="ChEBI" id="CHEBI:203600"/>
        <dbReference type="ChEBI" id="CHEBI:456216"/>
        <dbReference type="EC" id="2.7.1.151"/>
    </reaction>
</comment>
<accession>V3ZTK7</accession>